<protein>
    <submittedName>
        <fullName evidence="1">YbbR-like protein</fullName>
    </submittedName>
</protein>
<dbReference type="Proteomes" id="UP000198324">
    <property type="component" value="Unassembled WGS sequence"/>
</dbReference>
<dbReference type="EMBL" id="FZOC01000002">
    <property type="protein sequence ID" value="SNR80909.1"/>
    <property type="molecule type" value="Genomic_DNA"/>
</dbReference>
<dbReference type="PANTHER" id="PTHR37804">
    <property type="entry name" value="CDAA REGULATORY PROTEIN CDAR"/>
    <property type="match status" value="1"/>
</dbReference>
<keyword evidence="2" id="KW-1185">Reference proteome</keyword>
<dbReference type="OrthoDB" id="128578at2"/>
<accession>A0A238ZCU9</accession>
<dbReference type="Gene3D" id="2.170.120.40">
    <property type="entry name" value="YbbR-like domain"/>
    <property type="match status" value="1"/>
</dbReference>
<reference evidence="1 2" key="1">
    <citation type="submission" date="2017-06" db="EMBL/GenBank/DDBJ databases">
        <authorList>
            <person name="Kim H.J."/>
            <person name="Triplett B.A."/>
        </authorList>
    </citation>
    <scope>NUCLEOTIDE SEQUENCE [LARGE SCALE GENOMIC DNA]</scope>
    <source>
        <strain evidence="1 2">DSM 13116</strain>
    </source>
</reference>
<organism evidence="1 2">
    <name type="scientific">Humidesulfovibrio mexicanus</name>
    <dbReference type="NCBI Taxonomy" id="147047"/>
    <lineage>
        <taxon>Bacteria</taxon>
        <taxon>Pseudomonadati</taxon>
        <taxon>Thermodesulfobacteriota</taxon>
        <taxon>Desulfovibrionia</taxon>
        <taxon>Desulfovibrionales</taxon>
        <taxon>Desulfovibrionaceae</taxon>
        <taxon>Humidesulfovibrio</taxon>
    </lineage>
</organism>
<sequence length="302" mass="34290">MLKNWKDIAIALALAILTWYLLTGREKVEAWVDMSVEMSNAPEGLTIRKGLVSKIEVRVRGPKGLVRSLDRRKWTYSLDVSRLKVGENLVDIDRERIPLSMAYEVVEVKPSRLILTVDRIAKKEVPVIAEWRGNLPHDYRLVEIAVQPETVEVRGAERQVKQMTQVRMALNMDFDDPPSQWSEDVPIKLAEGVEANPGQVKVTLRFGPEVKTAWVRVPVRLETSGEVKAQSAQKHVRVQVEAPVAMLREAEMGREIEDLFAQVVLPDGLKPGRHPVRYELKTPEGLRVLSRQSDTIDVTIRK</sequence>
<gene>
    <name evidence="1" type="ORF">SAMN04488503_1420</name>
</gene>
<dbReference type="Pfam" id="PF07949">
    <property type="entry name" value="YbbR"/>
    <property type="match status" value="2"/>
</dbReference>
<dbReference type="PANTHER" id="PTHR37804:SF1">
    <property type="entry name" value="CDAA REGULATORY PROTEIN CDAR"/>
    <property type="match status" value="1"/>
</dbReference>
<dbReference type="RefSeq" id="WP_089273126.1">
    <property type="nucleotide sequence ID" value="NZ_FZOC01000002.1"/>
</dbReference>
<name>A0A238ZCU9_9BACT</name>
<evidence type="ECO:0000313" key="1">
    <source>
        <dbReference type="EMBL" id="SNR80909.1"/>
    </source>
</evidence>
<evidence type="ECO:0000313" key="2">
    <source>
        <dbReference type="Proteomes" id="UP000198324"/>
    </source>
</evidence>
<proteinExistence type="predicted"/>
<dbReference type="InterPro" id="IPR053154">
    <property type="entry name" value="c-di-AMP_regulator"/>
</dbReference>
<dbReference type="Gene3D" id="2.170.120.30">
    <property type="match status" value="2"/>
</dbReference>
<dbReference type="AlphaFoldDB" id="A0A238ZCU9"/>
<dbReference type="InterPro" id="IPR012505">
    <property type="entry name" value="YbbR"/>
</dbReference>